<dbReference type="InterPro" id="IPR011050">
    <property type="entry name" value="Pectin_lyase_fold/virulence"/>
</dbReference>
<evidence type="ECO:0000313" key="3">
    <source>
        <dbReference type="Proteomes" id="UP000032417"/>
    </source>
</evidence>
<accession>A0A098C1A9</accession>
<evidence type="ECO:0000256" key="1">
    <source>
        <dbReference type="SAM" id="SignalP"/>
    </source>
</evidence>
<protein>
    <recommendedName>
        <fullName evidence="4">GLUG domain-containing protein</fullName>
    </recommendedName>
</protein>
<dbReference type="HOGENOM" id="CLU_345411_0_0_10"/>
<keyword evidence="3" id="KW-1185">Reference proteome</keyword>
<dbReference type="PROSITE" id="PS51257">
    <property type="entry name" value="PROKAR_LIPOPROTEIN"/>
    <property type="match status" value="1"/>
</dbReference>
<gene>
    <name evidence="2" type="ORF">ING2E5B_0952</name>
</gene>
<sequence>MNKKLFLSMFAAAGMLLATSCSNDELDVVQSGNEAQVTFSLAAEGGIATRAISDGKSADVLYYAIYDADKKLITTIAGSTNGLLTKPNAFPNKSKQDEVTVTLAKGQEYTAVFWAQDASCDAYTVTAETDGLKIAVDYEGNNNDETRDAFFKAETFNVTGNAKIDVELKRPFAQINVGVTKADWNAAVESGVEITKSKVVIKNVATSINLLDGTVSGEEEVTYDFATIPAKFTPVETLEVDVNRDGAIQEEEKYVYLSMSYILTDNHADRTTLEADGLQFTFSPANGEDIIFDEGLHAVPVQRNWRTNILGKILTGDIQFNIVIDEIFYDDYNYPEFEKVTDGVKYDAATKTYYLYSVDGLEWLSKESNTKSNQFSGYTVKLTSDVDMTGISFDPIGKAKAFLGTFDGGNNTISNLTITGTEKSVGLFANARTVKNIKMSNVNITGSDYVGAIVGYGICTKVENCHVDGGTITANVLNKDGGAKVGGIVGYLTSQPDAWVKDSSVKNVTVKGYRDVGGIAGMAQLYSGLCYVDNVSIDNVTVIADMIAEYDESGKEANAGAVVGRNAGATISNETKNNVTVNVYKVENGIATVGTAAGLDYATKNGLEVSLTDDLAISANETTASSGYGATGVSVKNGSVFDGNGNTITVNDANGTWDCAINPQNGTVKNLTVNGAFRGIFMGSADGDVVIDNVVIDNVCYTFNSDGGNKNYGVYISNSTLNGWTSFSDVHKEVIFTNCKFGKGSGGYSYAFCRPYNACVFENCEFAEGFEFDTSRQTSIVFKNCTYGGVKITAENAATLALGETTFFYNGVGSVSFQ</sequence>
<evidence type="ECO:0008006" key="4">
    <source>
        <dbReference type="Google" id="ProtNLM"/>
    </source>
</evidence>
<dbReference type="Proteomes" id="UP000032417">
    <property type="component" value="Chromosome 1"/>
</dbReference>
<dbReference type="PATRIC" id="fig|1562970.3.peg.939"/>
<dbReference type="EMBL" id="LN515532">
    <property type="protein sequence ID" value="CEA15707.1"/>
    <property type="molecule type" value="Genomic_DNA"/>
</dbReference>
<reference evidence="2 3" key="1">
    <citation type="submission" date="2014-08" db="EMBL/GenBank/DDBJ databases">
        <authorList>
            <person name="Wibberg D."/>
        </authorList>
    </citation>
    <scope>NUCLEOTIDE SEQUENCE [LARGE SCALE GENOMIC DNA]</scope>
    <source>
        <strain evidence="3">ING2-E5B</strain>
    </source>
</reference>
<name>A0A098C1A9_9BACT</name>
<dbReference type="SUPFAM" id="SSF51126">
    <property type="entry name" value="Pectin lyase-like"/>
    <property type="match status" value="1"/>
</dbReference>
<dbReference type="SMART" id="SM00710">
    <property type="entry name" value="PbH1"/>
    <property type="match status" value="6"/>
</dbReference>
<feature type="chain" id="PRO_5001933414" description="GLUG domain-containing protein" evidence="1">
    <location>
        <begin position="24"/>
        <end position="818"/>
    </location>
</feature>
<organism evidence="2 3">
    <name type="scientific">Fermentimonas caenicola</name>
    <dbReference type="NCBI Taxonomy" id="1562970"/>
    <lineage>
        <taxon>Bacteria</taxon>
        <taxon>Pseudomonadati</taxon>
        <taxon>Bacteroidota</taxon>
        <taxon>Bacteroidia</taxon>
        <taxon>Bacteroidales</taxon>
        <taxon>Dysgonomonadaceae</taxon>
        <taxon>Fermentimonas</taxon>
    </lineage>
</organism>
<dbReference type="InterPro" id="IPR006626">
    <property type="entry name" value="PbH1"/>
</dbReference>
<proteinExistence type="predicted"/>
<keyword evidence="1" id="KW-0732">Signal</keyword>
<dbReference type="STRING" id="1562970.ING2E5B_0952"/>
<dbReference type="AlphaFoldDB" id="A0A098C1A9"/>
<dbReference type="Gene3D" id="2.160.20.110">
    <property type="match status" value="1"/>
</dbReference>
<evidence type="ECO:0000313" key="2">
    <source>
        <dbReference type="EMBL" id="CEA15707.1"/>
    </source>
</evidence>
<dbReference type="KEGG" id="pbt:ING2E5B_0952"/>
<dbReference type="OrthoDB" id="9776533at2"/>
<feature type="signal peptide" evidence="1">
    <location>
        <begin position="1"/>
        <end position="23"/>
    </location>
</feature>